<keyword evidence="1" id="KW-0677">Repeat</keyword>
<dbReference type="InterPro" id="IPR002110">
    <property type="entry name" value="Ankyrin_rpt"/>
</dbReference>
<dbReference type="Proteomes" id="UP000011083">
    <property type="component" value="Unassembled WGS sequence"/>
</dbReference>
<dbReference type="VEuPathDB" id="AmoebaDB:ACA1_183590"/>
<dbReference type="SUPFAM" id="SSF81383">
    <property type="entry name" value="F-box domain"/>
    <property type="match status" value="1"/>
</dbReference>
<organism evidence="6 7">
    <name type="scientific">Acanthamoeba castellanii (strain ATCC 30010 / Neff)</name>
    <dbReference type="NCBI Taxonomy" id="1257118"/>
    <lineage>
        <taxon>Eukaryota</taxon>
        <taxon>Amoebozoa</taxon>
        <taxon>Discosea</taxon>
        <taxon>Longamoebia</taxon>
        <taxon>Centramoebida</taxon>
        <taxon>Acanthamoebidae</taxon>
        <taxon>Acanthamoeba</taxon>
    </lineage>
</organism>
<feature type="domain" description="F-box" evidence="5">
    <location>
        <begin position="10"/>
        <end position="57"/>
    </location>
</feature>
<dbReference type="Gene3D" id="1.20.1280.50">
    <property type="match status" value="1"/>
</dbReference>
<evidence type="ECO:0000256" key="4">
    <source>
        <dbReference type="SAM" id="MobiDB-lite"/>
    </source>
</evidence>
<dbReference type="Pfam" id="PF12796">
    <property type="entry name" value="Ank_2"/>
    <property type="match status" value="2"/>
</dbReference>
<feature type="compositionally biased region" description="Basic and acidic residues" evidence="4">
    <location>
        <begin position="241"/>
        <end position="265"/>
    </location>
</feature>
<proteinExistence type="predicted"/>
<dbReference type="AlphaFoldDB" id="L8H9L1"/>
<evidence type="ECO:0000256" key="1">
    <source>
        <dbReference type="ARBA" id="ARBA00022737"/>
    </source>
</evidence>
<dbReference type="EMBL" id="KB007904">
    <property type="protein sequence ID" value="ELR21423.1"/>
    <property type="molecule type" value="Genomic_DNA"/>
</dbReference>
<evidence type="ECO:0000313" key="7">
    <source>
        <dbReference type="Proteomes" id="UP000011083"/>
    </source>
</evidence>
<evidence type="ECO:0000313" key="6">
    <source>
        <dbReference type="EMBL" id="ELR21423.1"/>
    </source>
</evidence>
<name>L8H9L1_ACACF</name>
<dbReference type="InterPro" id="IPR001810">
    <property type="entry name" value="F-box_dom"/>
</dbReference>
<feature type="region of interest" description="Disordered" evidence="4">
    <location>
        <begin position="185"/>
        <end position="215"/>
    </location>
</feature>
<accession>L8H9L1</accession>
<dbReference type="STRING" id="1257118.L8H9L1"/>
<feature type="repeat" description="ANK" evidence="3">
    <location>
        <begin position="155"/>
        <end position="187"/>
    </location>
</feature>
<dbReference type="GeneID" id="14922317"/>
<dbReference type="OrthoDB" id="2428204at2759"/>
<gene>
    <name evidence="6" type="ORF">ACA1_183590</name>
</gene>
<sequence>MEEEGGKVVVAGVGDLALELFLHIVGFLEPADLVRVEAVQRAWADALRHDDHTWRTVFRAHLGQGPSRPTTAARGSWRSRCVKAARRAHQTVNRADLTPEARALELLKYQFRSAETFDYAGSGLYPLHLAVASGSTATVQVLAEAGFNVHQRNSSGVTPIGAAVQTGQLDLVEVLLRHGASSEELAQLTGGDGGGGGAPKAKRKARRKKTLPVMHQAAAAGHTQIVQVLLDLARQGKGTTLHRDDESADHGADADSSDGKDESDAKYLNAPDRFGNTPLLPAVEENREAMIQFLVAKGADINHSHRITGLTPLHWAVQHDKLATARLLLELGAANEPVRSADQRYVVTVPPFVMACERQLPDMVQLFLEHFGPGIMDAVVPHSSLSVWLLRVLQLGQCRKEFAELLLAKRATSGGRTFH</sequence>
<reference evidence="6 7" key="1">
    <citation type="journal article" date="2013" name="Genome Biol.">
        <title>Genome of Acanthamoeba castellanii highlights extensive lateral gene transfer and early evolution of tyrosine kinase signaling.</title>
        <authorList>
            <person name="Clarke M."/>
            <person name="Lohan A.J."/>
            <person name="Liu B."/>
            <person name="Lagkouvardos I."/>
            <person name="Roy S."/>
            <person name="Zafar N."/>
            <person name="Bertelli C."/>
            <person name="Schilde C."/>
            <person name="Kianianmomeni A."/>
            <person name="Burglin T.R."/>
            <person name="Frech C."/>
            <person name="Turcotte B."/>
            <person name="Kopec K.O."/>
            <person name="Synnott J.M."/>
            <person name="Choo C."/>
            <person name="Paponov I."/>
            <person name="Finkler A."/>
            <person name="Soon Heng Tan C."/>
            <person name="Hutchins A.P."/>
            <person name="Weinmeier T."/>
            <person name="Rattei T."/>
            <person name="Chu J.S."/>
            <person name="Gimenez G."/>
            <person name="Irimia M."/>
            <person name="Rigden D.J."/>
            <person name="Fitzpatrick D.A."/>
            <person name="Lorenzo-Morales J."/>
            <person name="Bateman A."/>
            <person name="Chiu C.H."/>
            <person name="Tang P."/>
            <person name="Hegemann P."/>
            <person name="Fromm H."/>
            <person name="Raoult D."/>
            <person name="Greub G."/>
            <person name="Miranda-Saavedra D."/>
            <person name="Chen N."/>
            <person name="Nash P."/>
            <person name="Ginger M.L."/>
            <person name="Horn M."/>
            <person name="Schaap P."/>
            <person name="Caler L."/>
            <person name="Loftus B."/>
        </authorList>
    </citation>
    <scope>NUCLEOTIDE SEQUENCE [LARGE SCALE GENOMIC DNA]</scope>
    <source>
        <strain evidence="6 7">Neff</strain>
    </source>
</reference>
<dbReference type="InterPro" id="IPR036770">
    <property type="entry name" value="Ankyrin_rpt-contain_sf"/>
</dbReference>
<protein>
    <submittedName>
        <fullName evidence="6">Ankyrin 2</fullName>
    </submittedName>
</protein>
<dbReference type="SUPFAM" id="SSF48403">
    <property type="entry name" value="Ankyrin repeat"/>
    <property type="match status" value="1"/>
</dbReference>
<feature type="repeat" description="ANK" evidence="3">
    <location>
        <begin position="274"/>
        <end position="306"/>
    </location>
</feature>
<feature type="region of interest" description="Disordered" evidence="4">
    <location>
        <begin position="240"/>
        <end position="272"/>
    </location>
</feature>
<dbReference type="PANTHER" id="PTHR24198">
    <property type="entry name" value="ANKYRIN REPEAT AND PROTEIN KINASE DOMAIN-CONTAINING PROTEIN"/>
    <property type="match status" value="1"/>
</dbReference>
<feature type="repeat" description="ANK" evidence="3">
    <location>
        <begin position="122"/>
        <end position="154"/>
    </location>
</feature>
<evidence type="ECO:0000256" key="3">
    <source>
        <dbReference type="PROSITE-ProRule" id="PRU00023"/>
    </source>
</evidence>
<dbReference type="PROSITE" id="PS50088">
    <property type="entry name" value="ANK_REPEAT"/>
    <property type="match status" value="4"/>
</dbReference>
<dbReference type="Pfam" id="PF12937">
    <property type="entry name" value="F-box-like"/>
    <property type="match status" value="1"/>
</dbReference>
<dbReference type="PROSITE" id="PS50181">
    <property type="entry name" value="FBOX"/>
    <property type="match status" value="1"/>
</dbReference>
<feature type="repeat" description="ANK" evidence="3">
    <location>
        <begin position="308"/>
        <end position="333"/>
    </location>
</feature>
<keyword evidence="2 3" id="KW-0040">ANK repeat</keyword>
<feature type="compositionally biased region" description="Basic residues" evidence="4">
    <location>
        <begin position="200"/>
        <end position="210"/>
    </location>
</feature>
<dbReference type="RefSeq" id="XP_004345967.1">
    <property type="nucleotide sequence ID" value="XM_004345917.1"/>
</dbReference>
<keyword evidence="7" id="KW-1185">Reference proteome</keyword>
<dbReference type="PROSITE" id="PS50297">
    <property type="entry name" value="ANK_REP_REGION"/>
    <property type="match status" value="4"/>
</dbReference>
<dbReference type="KEGG" id="acan:ACA1_183590"/>
<dbReference type="SMART" id="SM00248">
    <property type="entry name" value="ANK"/>
    <property type="match status" value="6"/>
</dbReference>
<dbReference type="PANTHER" id="PTHR24198:SF165">
    <property type="entry name" value="ANKYRIN REPEAT-CONTAINING PROTEIN-RELATED"/>
    <property type="match status" value="1"/>
</dbReference>
<dbReference type="Gene3D" id="1.25.40.20">
    <property type="entry name" value="Ankyrin repeat-containing domain"/>
    <property type="match status" value="2"/>
</dbReference>
<evidence type="ECO:0000259" key="5">
    <source>
        <dbReference type="PROSITE" id="PS50181"/>
    </source>
</evidence>
<evidence type="ECO:0000256" key="2">
    <source>
        <dbReference type="ARBA" id="ARBA00023043"/>
    </source>
</evidence>
<dbReference type="InterPro" id="IPR036047">
    <property type="entry name" value="F-box-like_dom_sf"/>
</dbReference>